<dbReference type="GO" id="GO:0004065">
    <property type="term" value="F:arylsulfatase activity"/>
    <property type="evidence" value="ECO:0007669"/>
    <property type="project" value="UniProtKB-EC"/>
</dbReference>
<accession>A0A518CPV5</accession>
<dbReference type="InterPro" id="IPR050738">
    <property type="entry name" value="Sulfatase"/>
</dbReference>
<dbReference type="InterPro" id="IPR024607">
    <property type="entry name" value="Sulfatase_CS"/>
</dbReference>
<dbReference type="Proteomes" id="UP000317178">
    <property type="component" value="Chromosome"/>
</dbReference>
<protein>
    <submittedName>
        <fullName evidence="7">Arylsulfatase</fullName>
        <ecNumber evidence="7">3.1.6.1</ecNumber>
    </submittedName>
</protein>
<feature type="chain" id="PRO_5021749253" evidence="5">
    <location>
        <begin position="20"/>
        <end position="452"/>
    </location>
</feature>
<dbReference type="RefSeq" id="WP_144996448.1">
    <property type="nucleotide sequence ID" value="NZ_CP036281.1"/>
</dbReference>
<keyword evidence="4" id="KW-0106">Calcium</keyword>
<evidence type="ECO:0000256" key="3">
    <source>
        <dbReference type="ARBA" id="ARBA00022801"/>
    </source>
</evidence>
<evidence type="ECO:0000256" key="1">
    <source>
        <dbReference type="ARBA" id="ARBA00008779"/>
    </source>
</evidence>
<gene>
    <name evidence="7" type="primary">atsA_19</name>
    <name evidence="7" type="ORF">Pla110_29870</name>
</gene>
<feature type="signal peptide" evidence="5">
    <location>
        <begin position="1"/>
        <end position="19"/>
    </location>
</feature>
<dbReference type="Gene3D" id="3.30.1120.10">
    <property type="match status" value="1"/>
</dbReference>
<evidence type="ECO:0000313" key="7">
    <source>
        <dbReference type="EMBL" id="QDU81248.1"/>
    </source>
</evidence>
<reference evidence="7 8" key="1">
    <citation type="submission" date="2019-02" db="EMBL/GenBank/DDBJ databases">
        <title>Deep-cultivation of Planctomycetes and their phenomic and genomic characterization uncovers novel biology.</title>
        <authorList>
            <person name="Wiegand S."/>
            <person name="Jogler M."/>
            <person name="Boedeker C."/>
            <person name="Pinto D."/>
            <person name="Vollmers J."/>
            <person name="Rivas-Marin E."/>
            <person name="Kohn T."/>
            <person name="Peeters S.H."/>
            <person name="Heuer A."/>
            <person name="Rast P."/>
            <person name="Oberbeckmann S."/>
            <person name="Bunk B."/>
            <person name="Jeske O."/>
            <person name="Meyerdierks A."/>
            <person name="Storesund J.E."/>
            <person name="Kallscheuer N."/>
            <person name="Luecker S."/>
            <person name="Lage O.M."/>
            <person name="Pohl T."/>
            <person name="Merkel B.J."/>
            <person name="Hornburger P."/>
            <person name="Mueller R.-W."/>
            <person name="Bruemmer F."/>
            <person name="Labrenz M."/>
            <person name="Spormann A.M."/>
            <person name="Op den Camp H."/>
            <person name="Overmann J."/>
            <person name="Amann R."/>
            <person name="Jetten M.S.M."/>
            <person name="Mascher T."/>
            <person name="Medema M.H."/>
            <person name="Devos D.P."/>
            <person name="Kaster A.-K."/>
            <person name="Ovreas L."/>
            <person name="Rohde M."/>
            <person name="Galperin M.Y."/>
            <person name="Jogler C."/>
        </authorList>
    </citation>
    <scope>NUCLEOTIDE SEQUENCE [LARGE SCALE GENOMIC DNA]</scope>
    <source>
        <strain evidence="7 8">Pla110</strain>
    </source>
</reference>
<dbReference type="PROSITE" id="PS00523">
    <property type="entry name" value="SULFATASE_1"/>
    <property type="match status" value="1"/>
</dbReference>
<dbReference type="Pfam" id="PF00884">
    <property type="entry name" value="Sulfatase"/>
    <property type="match status" value="1"/>
</dbReference>
<dbReference type="PANTHER" id="PTHR42693:SF33">
    <property type="entry name" value="ARYLSULFATASE"/>
    <property type="match status" value="1"/>
</dbReference>
<dbReference type="GO" id="GO:0046872">
    <property type="term" value="F:metal ion binding"/>
    <property type="evidence" value="ECO:0007669"/>
    <property type="project" value="UniProtKB-KW"/>
</dbReference>
<evidence type="ECO:0000256" key="4">
    <source>
        <dbReference type="ARBA" id="ARBA00022837"/>
    </source>
</evidence>
<name>A0A518CPV5_9PLAN</name>
<evidence type="ECO:0000259" key="6">
    <source>
        <dbReference type="Pfam" id="PF00884"/>
    </source>
</evidence>
<sequence precursor="true">MKYILSVLALFYCFASLSAAEDDRPNILIILADDLGYADIGCYGSEQNQTPAIDQLAREGMKFTDFHANGPMCSPTRAALLTGQYQQRVGIESALPIGVAGIPQASVTFAERLQKAGYQTAIMGKWHVGDLAESNPVHHGFDLFKGHLTSATDYKSHIDRDGKYDWYHNEEVVRHENYNTNEITKDSVEYIRAHSKSPFLLYVSHSAIHFPWMGPQDKAYRKEGIDYNDLSKLGPRGEDEDVSPVVRAMVESLDDSTRKIMDAIKQAGIDRNTLVIFTSDNGGYRQYSGLHEGQISDNGVYRGQKTQVYEGGHRVPTIACWPGKIAAGTTSGETTMTMDLVPTLLKLAGIEANPETDAFDGIDLGPLLIKGEELPEREYLYWRIGSTAAVRSNIWKLIRNRDKTLELYNLETDPSESHNLQKLEPQRVRKLQEALESWEHDVDLSYAQIKQN</sequence>
<proteinExistence type="inferred from homology"/>
<keyword evidence="8" id="KW-1185">Reference proteome</keyword>
<dbReference type="KEGG" id="plon:Pla110_29870"/>
<feature type="domain" description="Sulfatase N-terminal" evidence="6">
    <location>
        <begin position="25"/>
        <end position="350"/>
    </location>
</feature>
<dbReference type="EC" id="3.1.6.1" evidence="7"/>
<evidence type="ECO:0000256" key="2">
    <source>
        <dbReference type="ARBA" id="ARBA00022723"/>
    </source>
</evidence>
<dbReference type="EMBL" id="CP036281">
    <property type="protein sequence ID" value="QDU81248.1"/>
    <property type="molecule type" value="Genomic_DNA"/>
</dbReference>
<keyword evidence="2" id="KW-0479">Metal-binding</keyword>
<keyword evidence="3 7" id="KW-0378">Hydrolase</keyword>
<organism evidence="7 8">
    <name type="scientific">Polystyrenella longa</name>
    <dbReference type="NCBI Taxonomy" id="2528007"/>
    <lineage>
        <taxon>Bacteria</taxon>
        <taxon>Pseudomonadati</taxon>
        <taxon>Planctomycetota</taxon>
        <taxon>Planctomycetia</taxon>
        <taxon>Planctomycetales</taxon>
        <taxon>Planctomycetaceae</taxon>
        <taxon>Polystyrenella</taxon>
    </lineage>
</organism>
<evidence type="ECO:0000256" key="5">
    <source>
        <dbReference type="SAM" id="SignalP"/>
    </source>
</evidence>
<dbReference type="PANTHER" id="PTHR42693">
    <property type="entry name" value="ARYLSULFATASE FAMILY MEMBER"/>
    <property type="match status" value="1"/>
</dbReference>
<dbReference type="InterPro" id="IPR017850">
    <property type="entry name" value="Alkaline_phosphatase_core_sf"/>
</dbReference>
<evidence type="ECO:0000313" key="8">
    <source>
        <dbReference type="Proteomes" id="UP000317178"/>
    </source>
</evidence>
<comment type="similarity">
    <text evidence="1">Belongs to the sulfatase family.</text>
</comment>
<dbReference type="AlphaFoldDB" id="A0A518CPV5"/>
<dbReference type="OrthoDB" id="9783154at2"/>
<keyword evidence="5" id="KW-0732">Signal</keyword>
<dbReference type="InterPro" id="IPR000917">
    <property type="entry name" value="Sulfatase_N"/>
</dbReference>
<dbReference type="Gene3D" id="3.40.720.10">
    <property type="entry name" value="Alkaline Phosphatase, subunit A"/>
    <property type="match status" value="1"/>
</dbReference>
<dbReference type="SUPFAM" id="SSF53649">
    <property type="entry name" value="Alkaline phosphatase-like"/>
    <property type="match status" value="1"/>
</dbReference>